<evidence type="ECO:0000256" key="10">
    <source>
        <dbReference type="ARBA" id="ARBA00048540"/>
    </source>
</evidence>
<dbReference type="Proteomes" id="UP001375743">
    <property type="component" value="Unassembled WGS sequence"/>
</dbReference>
<keyword evidence="8 11" id="KW-0460">Magnesium</keyword>
<evidence type="ECO:0000256" key="6">
    <source>
        <dbReference type="ARBA" id="ARBA00022723"/>
    </source>
</evidence>
<evidence type="ECO:0000256" key="3">
    <source>
        <dbReference type="ARBA" id="ARBA00016337"/>
    </source>
</evidence>
<dbReference type="PIRSF" id="PIRSF006268">
    <property type="entry name" value="ApbE"/>
    <property type="match status" value="1"/>
</dbReference>
<keyword evidence="7 11" id="KW-0274">FAD</keyword>
<evidence type="ECO:0000313" key="12">
    <source>
        <dbReference type="EMBL" id="MEK0083148.1"/>
    </source>
</evidence>
<dbReference type="Pfam" id="PF02424">
    <property type="entry name" value="ApbE"/>
    <property type="match status" value="1"/>
</dbReference>
<evidence type="ECO:0000256" key="9">
    <source>
        <dbReference type="ARBA" id="ARBA00031306"/>
    </source>
</evidence>
<dbReference type="PROSITE" id="PS51318">
    <property type="entry name" value="TAT"/>
    <property type="match status" value="1"/>
</dbReference>
<dbReference type="InterPro" id="IPR003374">
    <property type="entry name" value="ApbE-like_sf"/>
</dbReference>
<dbReference type="PANTHER" id="PTHR30040:SF2">
    <property type="entry name" value="FAD:PROTEIN FMN TRANSFERASE"/>
    <property type="match status" value="1"/>
</dbReference>
<keyword evidence="6 11" id="KW-0479">Metal-binding</keyword>
<evidence type="ECO:0000313" key="13">
    <source>
        <dbReference type="Proteomes" id="UP001375743"/>
    </source>
</evidence>
<comment type="cofactor">
    <cofactor evidence="1">
        <name>Mg(2+)</name>
        <dbReference type="ChEBI" id="CHEBI:18420"/>
    </cofactor>
</comment>
<keyword evidence="4 11" id="KW-0285">Flavoprotein</keyword>
<dbReference type="EMBL" id="JBBLZC010000006">
    <property type="protein sequence ID" value="MEK0083148.1"/>
    <property type="molecule type" value="Genomic_DNA"/>
</dbReference>
<dbReference type="EC" id="2.7.1.180" evidence="2 11"/>
<evidence type="ECO:0000256" key="2">
    <source>
        <dbReference type="ARBA" id="ARBA00011955"/>
    </source>
</evidence>
<dbReference type="PANTHER" id="PTHR30040">
    <property type="entry name" value="THIAMINE BIOSYNTHESIS LIPOPROTEIN APBE"/>
    <property type="match status" value="1"/>
</dbReference>
<evidence type="ECO:0000256" key="5">
    <source>
        <dbReference type="ARBA" id="ARBA00022679"/>
    </source>
</evidence>
<dbReference type="InterPro" id="IPR024932">
    <property type="entry name" value="ApbE"/>
</dbReference>
<organism evidence="12 13">
    <name type="scientific">Benzoatithermus flavus</name>
    <dbReference type="NCBI Taxonomy" id="3108223"/>
    <lineage>
        <taxon>Bacteria</taxon>
        <taxon>Pseudomonadati</taxon>
        <taxon>Pseudomonadota</taxon>
        <taxon>Alphaproteobacteria</taxon>
        <taxon>Geminicoccales</taxon>
        <taxon>Geminicoccaceae</taxon>
        <taxon>Benzoatithermus</taxon>
    </lineage>
</organism>
<comment type="similarity">
    <text evidence="11">Belongs to the ApbE family.</text>
</comment>
<evidence type="ECO:0000256" key="11">
    <source>
        <dbReference type="PIRNR" id="PIRNR006268"/>
    </source>
</evidence>
<reference evidence="12 13" key="1">
    <citation type="submission" date="2024-01" db="EMBL/GenBank/DDBJ databases">
        <title>Multi-omics insights into the function and evolution of sodium benzoate biodegradation pathways in Benzoatithermus flavus gen. nov., sp. nov. from hot spring.</title>
        <authorList>
            <person name="Hu C.-J."/>
            <person name="Li W.-J."/>
        </authorList>
    </citation>
    <scope>NUCLEOTIDE SEQUENCE [LARGE SCALE GENOMIC DNA]</scope>
    <source>
        <strain evidence="12 13">SYSU G07066</strain>
    </source>
</reference>
<comment type="catalytic activity">
    <reaction evidence="10 11">
        <text>L-threonyl-[protein] + FAD = FMN-L-threonyl-[protein] + AMP + H(+)</text>
        <dbReference type="Rhea" id="RHEA:36847"/>
        <dbReference type="Rhea" id="RHEA-COMP:11060"/>
        <dbReference type="Rhea" id="RHEA-COMP:11061"/>
        <dbReference type="ChEBI" id="CHEBI:15378"/>
        <dbReference type="ChEBI" id="CHEBI:30013"/>
        <dbReference type="ChEBI" id="CHEBI:57692"/>
        <dbReference type="ChEBI" id="CHEBI:74257"/>
        <dbReference type="ChEBI" id="CHEBI:456215"/>
        <dbReference type="EC" id="2.7.1.180"/>
    </reaction>
</comment>
<name>A0ABU8XRU8_9PROT</name>
<evidence type="ECO:0000256" key="1">
    <source>
        <dbReference type="ARBA" id="ARBA00001946"/>
    </source>
</evidence>
<dbReference type="RefSeq" id="WP_418158991.1">
    <property type="nucleotide sequence ID" value="NZ_JBBLZC010000006.1"/>
</dbReference>
<keyword evidence="5 11" id="KW-0808">Transferase</keyword>
<dbReference type="SUPFAM" id="SSF143631">
    <property type="entry name" value="ApbE-like"/>
    <property type="match status" value="1"/>
</dbReference>
<dbReference type="InterPro" id="IPR006311">
    <property type="entry name" value="TAT_signal"/>
</dbReference>
<evidence type="ECO:0000256" key="8">
    <source>
        <dbReference type="ARBA" id="ARBA00022842"/>
    </source>
</evidence>
<evidence type="ECO:0000256" key="4">
    <source>
        <dbReference type="ARBA" id="ARBA00022630"/>
    </source>
</evidence>
<dbReference type="Gene3D" id="3.10.520.10">
    <property type="entry name" value="ApbE-like domains"/>
    <property type="match status" value="1"/>
</dbReference>
<protein>
    <recommendedName>
        <fullName evidence="3 11">FAD:protein FMN transferase</fullName>
        <ecNumber evidence="2 11">2.7.1.180</ecNumber>
    </recommendedName>
    <alternativeName>
        <fullName evidence="9 11">Flavin transferase</fullName>
    </alternativeName>
</protein>
<accession>A0ABU8XRU8</accession>
<proteinExistence type="inferred from homology"/>
<comment type="caution">
    <text evidence="12">The sequence shown here is derived from an EMBL/GenBank/DDBJ whole genome shotgun (WGS) entry which is preliminary data.</text>
</comment>
<gene>
    <name evidence="12" type="ORF">U1T56_08290</name>
</gene>
<evidence type="ECO:0000256" key="7">
    <source>
        <dbReference type="ARBA" id="ARBA00022827"/>
    </source>
</evidence>
<keyword evidence="13" id="KW-1185">Reference proteome</keyword>
<dbReference type="GO" id="GO:0016740">
    <property type="term" value="F:transferase activity"/>
    <property type="evidence" value="ECO:0007669"/>
    <property type="project" value="UniProtKB-KW"/>
</dbReference>
<sequence length="331" mass="35145">MHHHPHRRRFLQIAAAAAGLPLLTIARDGRAEVPLHRWQGTALGARASLTLAHPDRSEAERLIAESVAELERLEGIFSLYRPDSALCRLNRDGGLAEPPLELVALLEESARFSRLSEGAFDVTVQPLWRLYAEHFAAPNADPAGPPAAAIAAAKALVDWRGVEVTGEGIRLARPGMAVTLNGIAQGFVTDRIADRLRAAGLTQVLADLGEIRALGSHPSGRPWRAGLADPQRPGAVAREVPLTDAALATSAASGTPFEPTGRFHHLLDPMTGASAQHWLSVSVTAPRAVIADALSTTLSIVPPDRIPAILAAATPARAWLTGRDGRMIELA</sequence>